<dbReference type="EMBL" id="JAUEPO010000006">
    <property type="protein sequence ID" value="KAK3320242.1"/>
    <property type="molecule type" value="Genomic_DNA"/>
</dbReference>
<gene>
    <name evidence="1" type="ORF">B0T19DRAFT_404753</name>
</gene>
<protein>
    <submittedName>
        <fullName evidence="1">Uncharacterized protein</fullName>
    </submittedName>
</protein>
<dbReference type="PANTHER" id="PTHR28250:SF1">
    <property type="entry name" value="CYTOCHROME B PRE-MRNA-PROCESSING PROTEIN 6"/>
    <property type="match status" value="1"/>
</dbReference>
<dbReference type="PANTHER" id="PTHR28250">
    <property type="entry name" value="CYTOCHROME B PRE-MRNA-PROCESSING PROTEIN 6"/>
    <property type="match status" value="1"/>
</dbReference>
<reference evidence="1" key="1">
    <citation type="journal article" date="2023" name="Mol. Phylogenet. Evol.">
        <title>Genome-scale phylogeny and comparative genomics of the fungal order Sordariales.</title>
        <authorList>
            <person name="Hensen N."/>
            <person name="Bonometti L."/>
            <person name="Westerberg I."/>
            <person name="Brannstrom I.O."/>
            <person name="Guillou S."/>
            <person name="Cros-Aarteil S."/>
            <person name="Calhoun S."/>
            <person name="Haridas S."/>
            <person name="Kuo A."/>
            <person name="Mondo S."/>
            <person name="Pangilinan J."/>
            <person name="Riley R."/>
            <person name="LaButti K."/>
            <person name="Andreopoulos B."/>
            <person name="Lipzen A."/>
            <person name="Chen C."/>
            <person name="Yan M."/>
            <person name="Daum C."/>
            <person name="Ng V."/>
            <person name="Clum A."/>
            <person name="Steindorff A."/>
            <person name="Ohm R.A."/>
            <person name="Martin F."/>
            <person name="Silar P."/>
            <person name="Natvig D.O."/>
            <person name="Lalanne C."/>
            <person name="Gautier V."/>
            <person name="Ament-Velasquez S.L."/>
            <person name="Kruys A."/>
            <person name="Hutchinson M.I."/>
            <person name="Powell A.J."/>
            <person name="Barry K."/>
            <person name="Miller A.N."/>
            <person name="Grigoriev I.V."/>
            <person name="Debuchy R."/>
            <person name="Gladieux P."/>
            <person name="Hiltunen Thoren M."/>
            <person name="Johannesson H."/>
        </authorList>
    </citation>
    <scope>NUCLEOTIDE SEQUENCE</scope>
    <source>
        <strain evidence="1">SMH4131-1</strain>
    </source>
</reference>
<dbReference type="GO" id="GO:0061671">
    <property type="term" value="C:Cbp3p-Cbp6 complex"/>
    <property type="evidence" value="ECO:0007669"/>
    <property type="project" value="InterPro"/>
</dbReference>
<proteinExistence type="predicted"/>
<sequence length="126" mass="14472">MSSAAKNLASKHFQRVLERFPKDPLRPNCQLQDVLAKRIEKGSLLPSQSTILSGPSREIAELKQVNALYSLLENRYKNKYKISGQLMQPKSNPKYYTDLMTELEEAPTRTWLQRMGKKLGGMIRFS</sequence>
<comment type="caution">
    <text evidence="1">The sequence shown here is derived from an EMBL/GenBank/DDBJ whole genome shotgun (WGS) entry which is preliminary data.</text>
</comment>
<name>A0AAE0I834_9PEZI</name>
<dbReference type="GO" id="GO:0043022">
    <property type="term" value="F:ribosome binding"/>
    <property type="evidence" value="ECO:0007669"/>
    <property type="project" value="InterPro"/>
</dbReference>
<keyword evidence="2" id="KW-1185">Reference proteome</keyword>
<dbReference type="GO" id="GO:0034551">
    <property type="term" value="P:mitochondrial respiratory chain complex III assembly"/>
    <property type="evidence" value="ECO:0007669"/>
    <property type="project" value="TreeGrafter"/>
</dbReference>
<evidence type="ECO:0000313" key="1">
    <source>
        <dbReference type="EMBL" id="KAK3320242.1"/>
    </source>
</evidence>
<reference evidence="1" key="2">
    <citation type="submission" date="2023-06" db="EMBL/GenBank/DDBJ databases">
        <authorList>
            <consortium name="Lawrence Berkeley National Laboratory"/>
            <person name="Haridas S."/>
            <person name="Hensen N."/>
            <person name="Bonometti L."/>
            <person name="Westerberg I."/>
            <person name="Brannstrom I.O."/>
            <person name="Guillou S."/>
            <person name="Cros-Aarteil S."/>
            <person name="Calhoun S."/>
            <person name="Kuo A."/>
            <person name="Mondo S."/>
            <person name="Pangilinan J."/>
            <person name="Riley R."/>
            <person name="Labutti K."/>
            <person name="Andreopoulos B."/>
            <person name="Lipzen A."/>
            <person name="Chen C."/>
            <person name="Yanf M."/>
            <person name="Daum C."/>
            <person name="Ng V."/>
            <person name="Clum A."/>
            <person name="Steindorff A."/>
            <person name="Ohm R."/>
            <person name="Martin F."/>
            <person name="Silar P."/>
            <person name="Natvig D."/>
            <person name="Lalanne C."/>
            <person name="Gautier V."/>
            <person name="Ament-Velasquez S.L."/>
            <person name="Kruys A."/>
            <person name="Hutchinson M.I."/>
            <person name="Powell A.J."/>
            <person name="Barry K."/>
            <person name="Miller A.N."/>
            <person name="Grigoriev I.V."/>
            <person name="Debuchy R."/>
            <person name="Gladieux P."/>
            <person name="Thoren M.H."/>
            <person name="Johannesson H."/>
        </authorList>
    </citation>
    <scope>NUCLEOTIDE SEQUENCE</scope>
    <source>
        <strain evidence="1">SMH4131-1</strain>
    </source>
</reference>
<organism evidence="1 2">
    <name type="scientific">Cercophora scortea</name>
    <dbReference type="NCBI Taxonomy" id="314031"/>
    <lineage>
        <taxon>Eukaryota</taxon>
        <taxon>Fungi</taxon>
        <taxon>Dikarya</taxon>
        <taxon>Ascomycota</taxon>
        <taxon>Pezizomycotina</taxon>
        <taxon>Sordariomycetes</taxon>
        <taxon>Sordariomycetidae</taxon>
        <taxon>Sordariales</taxon>
        <taxon>Lasiosphaeriaceae</taxon>
        <taxon>Cercophora</taxon>
    </lineage>
</organism>
<evidence type="ECO:0000313" key="2">
    <source>
        <dbReference type="Proteomes" id="UP001286456"/>
    </source>
</evidence>
<dbReference type="InterPro" id="IPR037653">
    <property type="entry name" value="Cbp6"/>
</dbReference>
<dbReference type="Proteomes" id="UP001286456">
    <property type="component" value="Unassembled WGS sequence"/>
</dbReference>
<dbReference type="Pfam" id="PF20180">
    <property type="entry name" value="UQCC2_CBP6"/>
    <property type="match status" value="1"/>
</dbReference>
<accession>A0AAE0I834</accession>
<dbReference type="AlphaFoldDB" id="A0AAE0I834"/>